<dbReference type="InterPro" id="IPR005162">
    <property type="entry name" value="Retrotrans_gag_dom"/>
</dbReference>
<feature type="domain" description="Retrotransposon gag" evidence="2">
    <location>
        <begin position="13"/>
        <end position="111"/>
    </location>
</feature>
<evidence type="ECO:0000259" key="2">
    <source>
        <dbReference type="Pfam" id="PF03732"/>
    </source>
</evidence>
<proteinExistence type="predicted"/>
<evidence type="ECO:0000256" key="1">
    <source>
        <dbReference type="SAM" id="MobiDB-lite"/>
    </source>
</evidence>
<evidence type="ECO:0000313" key="4">
    <source>
        <dbReference type="Proteomes" id="UP001497516"/>
    </source>
</evidence>
<feature type="compositionally biased region" description="Polar residues" evidence="1">
    <location>
        <begin position="155"/>
        <end position="169"/>
    </location>
</feature>
<reference evidence="3 4" key="1">
    <citation type="submission" date="2024-04" db="EMBL/GenBank/DDBJ databases">
        <authorList>
            <person name="Fracassetti M."/>
        </authorList>
    </citation>
    <scope>NUCLEOTIDE SEQUENCE [LARGE SCALE GENOMIC DNA]</scope>
</reference>
<keyword evidence="4" id="KW-1185">Reference proteome</keyword>
<dbReference type="AlphaFoldDB" id="A0AAV2ERQ7"/>
<accession>A0AAV2ERQ7</accession>
<evidence type="ECO:0000313" key="3">
    <source>
        <dbReference type="EMBL" id="CAL1388417.1"/>
    </source>
</evidence>
<name>A0AAV2ERQ7_9ROSI</name>
<sequence length="183" mass="21255">MREDDEDRALLTISLLQDATYNWWTTQPASRVDPPAITWPELVRIFRDHFVPEAYRLGKQRELILIKQRWRNEGKDGIAEYTSRFEKLLPYGGRQFQGEAAQRAHYLESLKPTLKKQLSMLIWNNRVEIYKAALRIERAETTLHEEGMLKDSSKRNASSMPEGSGQSTQLRRRPSGTFNFGGT</sequence>
<dbReference type="Proteomes" id="UP001497516">
    <property type="component" value="Chromosome 5"/>
</dbReference>
<dbReference type="EMBL" id="OZ034818">
    <property type="protein sequence ID" value="CAL1388417.1"/>
    <property type="molecule type" value="Genomic_DNA"/>
</dbReference>
<dbReference type="Pfam" id="PF03732">
    <property type="entry name" value="Retrotrans_gag"/>
    <property type="match status" value="1"/>
</dbReference>
<protein>
    <recommendedName>
        <fullName evidence="2">Retrotransposon gag domain-containing protein</fullName>
    </recommendedName>
</protein>
<feature type="region of interest" description="Disordered" evidence="1">
    <location>
        <begin position="145"/>
        <end position="183"/>
    </location>
</feature>
<feature type="compositionally biased region" description="Basic and acidic residues" evidence="1">
    <location>
        <begin position="145"/>
        <end position="154"/>
    </location>
</feature>
<organism evidence="3 4">
    <name type="scientific">Linum trigynum</name>
    <dbReference type="NCBI Taxonomy" id="586398"/>
    <lineage>
        <taxon>Eukaryota</taxon>
        <taxon>Viridiplantae</taxon>
        <taxon>Streptophyta</taxon>
        <taxon>Embryophyta</taxon>
        <taxon>Tracheophyta</taxon>
        <taxon>Spermatophyta</taxon>
        <taxon>Magnoliopsida</taxon>
        <taxon>eudicotyledons</taxon>
        <taxon>Gunneridae</taxon>
        <taxon>Pentapetalae</taxon>
        <taxon>rosids</taxon>
        <taxon>fabids</taxon>
        <taxon>Malpighiales</taxon>
        <taxon>Linaceae</taxon>
        <taxon>Linum</taxon>
    </lineage>
</organism>
<gene>
    <name evidence="3" type="ORF">LTRI10_LOCUS29346</name>
</gene>